<evidence type="ECO:0000313" key="3">
    <source>
        <dbReference type="Proteomes" id="UP000076502"/>
    </source>
</evidence>
<dbReference type="AlphaFoldDB" id="A0A154PMM0"/>
<feature type="compositionally biased region" description="Polar residues" evidence="1">
    <location>
        <begin position="47"/>
        <end position="60"/>
    </location>
</feature>
<keyword evidence="3" id="KW-1185">Reference proteome</keyword>
<feature type="compositionally biased region" description="Acidic residues" evidence="1">
    <location>
        <begin position="220"/>
        <end position="231"/>
    </location>
</feature>
<dbReference type="EMBL" id="KQ434982">
    <property type="protein sequence ID" value="KZC13125.1"/>
    <property type="molecule type" value="Genomic_DNA"/>
</dbReference>
<gene>
    <name evidence="2" type="ORF">WN55_05866</name>
</gene>
<evidence type="ECO:0000256" key="1">
    <source>
        <dbReference type="SAM" id="MobiDB-lite"/>
    </source>
</evidence>
<feature type="region of interest" description="Disordered" evidence="1">
    <location>
        <begin position="43"/>
        <end position="183"/>
    </location>
</feature>
<name>A0A154PMM0_DUFNO</name>
<sequence>MVEKTKILHQLTRSSVAPPDIKIAVTEVVWAINNLKLANKIRDRSTDPTNRSPPHNSGVTASLYKLPTKADMGIQTTLESRSGDVRRAPKSITSEGKGAGKQKEPHSPPPPAPSYASVAAVTQGTSTEDMDWEAIMPKKKKKAKPSSQPQIATPCSAGEPQMASTPTRPPKLRRKRTEAVVPDSQGKSYVDLYRLVTEKMGREVDDLTKAREKCRKAESESEVATEWEGEQEDSRRKRKIRKIIYDSNDERQVQMKYPLPPKKPLCYWYLNKFHLYYFIM</sequence>
<proteinExistence type="predicted"/>
<dbReference type="Proteomes" id="UP000076502">
    <property type="component" value="Unassembled WGS sequence"/>
</dbReference>
<feature type="region of interest" description="Disordered" evidence="1">
    <location>
        <begin position="218"/>
        <end position="238"/>
    </location>
</feature>
<accession>A0A154PMM0</accession>
<protein>
    <submittedName>
        <fullName evidence="2">Uncharacterized protein</fullName>
    </submittedName>
</protein>
<evidence type="ECO:0000313" key="2">
    <source>
        <dbReference type="EMBL" id="KZC13125.1"/>
    </source>
</evidence>
<organism evidence="2 3">
    <name type="scientific">Dufourea novaeangliae</name>
    <name type="common">Sweat bee</name>
    <dbReference type="NCBI Taxonomy" id="178035"/>
    <lineage>
        <taxon>Eukaryota</taxon>
        <taxon>Metazoa</taxon>
        <taxon>Ecdysozoa</taxon>
        <taxon>Arthropoda</taxon>
        <taxon>Hexapoda</taxon>
        <taxon>Insecta</taxon>
        <taxon>Pterygota</taxon>
        <taxon>Neoptera</taxon>
        <taxon>Endopterygota</taxon>
        <taxon>Hymenoptera</taxon>
        <taxon>Apocrita</taxon>
        <taxon>Aculeata</taxon>
        <taxon>Apoidea</taxon>
        <taxon>Anthophila</taxon>
        <taxon>Halictidae</taxon>
        <taxon>Rophitinae</taxon>
        <taxon>Dufourea</taxon>
    </lineage>
</organism>
<reference evidence="2 3" key="1">
    <citation type="submission" date="2015-07" db="EMBL/GenBank/DDBJ databases">
        <title>The genome of Dufourea novaeangliae.</title>
        <authorList>
            <person name="Pan H."/>
            <person name="Kapheim K."/>
        </authorList>
    </citation>
    <scope>NUCLEOTIDE SEQUENCE [LARGE SCALE GENOMIC DNA]</scope>
    <source>
        <strain evidence="2">0120121106</strain>
        <tissue evidence="2">Whole body</tissue>
    </source>
</reference>